<feature type="region of interest" description="Disordered" evidence="1">
    <location>
        <begin position="118"/>
        <end position="197"/>
    </location>
</feature>
<evidence type="ECO:0000313" key="2">
    <source>
        <dbReference type="EMBL" id="WQH02620.1"/>
    </source>
</evidence>
<feature type="compositionally biased region" description="Low complexity" evidence="1">
    <location>
        <begin position="161"/>
        <end position="173"/>
    </location>
</feature>
<evidence type="ECO:0000256" key="1">
    <source>
        <dbReference type="SAM" id="MobiDB-lite"/>
    </source>
</evidence>
<feature type="compositionally biased region" description="Pro residues" evidence="1">
    <location>
        <begin position="139"/>
        <end position="150"/>
    </location>
</feature>
<reference evidence="2 3" key="1">
    <citation type="submission" date="2023-11" db="EMBL/GenBank/DDBJ databases">
        <title>MicrobeMod: A computational toolkit for identifying prokaryotic methylation and restriction-modification with nanopore sequencing.</title>
        <authorList>
            <person name="Crits-Christoph A."/>
            <person name="Kang S.C."/>
            <person name="Lee H."/>
            <person name="Ostrov N."/>
        </authorList>
    </citation>
    <scope>NUCLEOTIDE SEQUENCE [LARGE SCALE GENOMIC DNA]</scope>
    <source>
        <strain evidence="2 3">ATCC 25935</strain>
    </source>
</reference>
<protein>
    <recommendedName>
        <fullName evidence="4">BAG domain-containing protein</fullName>
    </recommendedName>
</protein>
<accession>A0ABZ0XS98</accession>
<dbReference type="EMBL" id="CP140152">
    <property type="protein sequence ID" value="WQH02620.1"/>
    <property type="molecule type" value="Genomic_DNA"/>
</dbReference>
<proteinExistence type="predicted"/>
<dbReference type="RefSeq" id="WP_019920045.1">
    <property type="nucleotide sequence ID" value="NZ_CP140152.1"/>
</dbReference>
<feature type="compositionally biased region" description="Basic and acidic residues" evidence="1">
    <location>
        <begin position="186"/>
        <end position="197"/>
    </location>
</feature>
<evidence type="ECO:0000313" key="3">
    <source>
        <dbReference type="Proteomes" id="UP001326110"/>
    </source>
</evidence>
<evidence type="ECO:0008006" key="4">
    <source>
        <dbReference type="Google" id="ProtNLM"/>
    </source>
</evidence>
<feature type="region of interest" description="Disordered" evidence="1">
    <location>
        <begin position="1"/>
        <end position="25"/>
    </location>
</feature>
<dbReference type="GeneID" id="43161951"/>
<gene>
    <name evidence="2" type="ORF">SR858_16215</name>
</gene>
<feature type="compositionally biased region" description="Low complexity" evidence="1">
    <location>
        <begin position="118"/>
        <end position="138"/>
    </location>
</feature>
<name>A0ABZ0XS98_9BURK</name>
<sequence>MLSSPLYSPTRAARAEPPTPGGDTASRLQAQSLEAMAKLKQKQADQARERAAVIRALRTSSAQAAKAAARERIEMIKKRIEELVHLLALFGSSGARGALQELKQLANQLKEAAAVLRSGDGAAAESGGEIAAPSAPATPSVPPAPAPAPAAPADADHAEGRAAYADQQQAADAEANDPFKHHDHRRTAQDSQRDADLVDKVRKALRFAQSMAEADVKKEKAAASG</sequence>
<organism evidence="2 3">
    <name type="scientific">Duganella zoogloeoides</name>
    <dbReference type="NCBI Taxonomy" id="75659"/>
    <lineage>
        <taxon>Bacteria</taxon>
        <taxon>Pseudomonadati</taxon>
        <taxon>Pseudomonadota</taxon>
        <taxon>Betaproteobacteria</taxon>
        <taxon>Burkholderiales</taxon>
        <taxon>Oxalobacteraceae</taxon>
        <taxon>Telluria group</taxon>
        <taxon>Duganella</taxon>
    </lineage>
</organism>
<dbReference type="Proteomes" id="UP001326110">
    <property type="component" value="Chromosome"/>
</dbReference>
<keyword evidence="3" id="KW-1185">Reference proteome</keyword>